<gene>
    <name evidence="2" type="ORF">MtrunA17_Chr6g0468961</name>
</gene>
<accession>A0A396HI10</accession>
<organism evidence="2 3">
    <name type="scientific">Medicago truncatula</name>
    <name type="common">Barrel medic</name>
    <name type="synonym">Medicago tribuloides</name>
    <dbReference type="NCBI Taxonomy" id="3880"/>
    <lineage>
        <taxon>Eukaryota</taxon>
        <taxon>Viridiplantae</taxon>
        <taxon>Streptophyta</taxon>
        <taxon>Embryophyta</taxon>
        <taxon>Tracheophyta</taxon>
        <taxon>Spermatophyta</taxon>
        <taxon>Magnoliopsida</taxon>
        <taxon>eudicotyledons</taxon>
        <taxon>Gunneridae</taxon>
        <taxon>Pentapetalae</taxon>
        <taxon>rosids</taxon>
        <taxon>fabids</taxon>
        <taxon>Fabales</taxon>
        <taxon>Fabaceae</taxon>
        <taxon>Papilionoideae</taxon>
        <taxon>50 kb inversion clade</taxon>
        <taxon>NPAAA clade</taxon>
        <taxon>Hologalegina</taxon>
        <taxon>IRL clade</taxon>
        <taxon>Trifolieae</taxon>
        <taxon>Medicago</taxon>
    </lineage>
</organism>
<dbReference type="Proteomes" id="UP000265566">
    <property type="component" value="Chromosome 6"/>
</dbReference>
<dbReference type="AlphaFoldDB" id="A0A396HI10"/>
<dbReference type="EMBL" id="PSQE01000006">
    <property type="protein sequence ID" value="RHN51474.1"/>
    <property type="molecule type" value="Genomic_DNA"/>
</dbReference>
<evidence type="ECO:0000313" key="2">
    <source>
        <dbReference type="EMBL" id="RHN51474.1"/>
    </source>
</evidence>
<evidence type="ECO:0008006" key="4">
    <source>
        <dbReference type="Google" id="ProtNLM"/>
    </source>
</evidence>
<reference evidence="3" key="1">
    <citation type="journal article" date="2018" name="Nat. Plants">
        <title>Whole-genome landscape of Medicago truncatula symbiotic genes.</title>
        <authorList>
            <person name="Pecrix Y."/>
            <person name="Staton S.E."/>
            <person name="Sallet E."/>
            <person name="Lelandais-Briere C."/>
            <person name="Moreau S."/>
            <person name="Carrere S."/>
            <person name="Blein T."/>
            <person name="Jardinaud M.F."/>
            <person name="Latrasse D."/>
            <person name="Zouine M."/>
            <person name="Zahm M."/>
            <person name="Kreplak J."/>
            <person name="Mayjonade B."/>
            <person name="Satge C."/>
            <person name="Perez M."/>
            <person name="Cauet S."/>
            <person name="Marande W."/>
            <person name="Chantry-Darmon C."/>
            <person name="Lopez-Roques C."/>
            <person name="Bouchez O."/>
            <person name="Berard A."/>
            <person name="Debelle F."/>
            <person name="Munos S."/>
            <person name="Bendahmane A."/>
            <person name="Berges H."/>
            <person name="Niebel A."/>
            <person name="Buitink J."/>
            <person name="Frugier F."/>
            <person name="Benhamed M."/>
            <person name="Crespi M."/>
            <person name="Gouzy J."/>
            <person name="Gamas P."/>
        </authorList>
    </citation>
    <scope>NUCLEOTIDE SEQUENCE [LARGE SCALE GENOMIC DNA]</scope>
    <source>
        <strain evidence="3">cv. Jemalong A17</strain>
    </source>
</reference>
<keyword evidence="1" id="KW-0472">Membrane</keyword>
<proteinExistence type="predicted"/>
<keyword evidence="1" id="KW-1133">Transmembrane helix</keyword>
<feature type="transmembrane region" description="Helical" evidence="1">
    <location>
        <begin position="12"/>
        <end position="34"/>
    </location>
</feature>
<name>A0A396HI10_MEDTR</name>
<protein>
    <recommendedName>
        <fullName evidence="4">Transmembrane protein</fullName>
    </recommendedName>
</protein>
<keyword evidence="1" id="KW-0812">Transmembrane</keyword>
<evidence type="ECO:0000313" key="3">
    <source>
        <dbReference type="Proteomes" id="UP000265566"/>
    </source>
</evidence>
<comment type="caution">
    <text evidence="2">The sequence shown here is derived from an EMBL/GenBank/DDBJ whole genome shotgun (WGS) entry which is preliminary data.</text>
</comment>
<evidence type="ECO:0000256" key="1">
    <source>
        <dbReference type="SAM" id="Phobius"/>
    </source>
</evidence>
<dbReference type="Gramene" id="rna35913">
    <property type="protein sequence ID" value="RHN51474.1"/>
    <property type="gene ID" value="gene35913"/>
</dbReference>
<sequence length="61" mass="6782">MGPTYIWSLSPFSLLFQTVEMCSLFLISLVYFSLSSISLLPNTPLNMKICPCSPFTEASTL</sequence>